<keyword evidence="2" id="KW-1185">Reference proteome</keyword>
<proteinExistence type="predicted"/>
<dbReference type="Proteomes" id="UP000520814">
    <property type="component" value="Unassembled WGS sequence"/>
</dbReference>
<gene>
    <name evidence="1" type="ORF">HNQ39_002333</name>
</gene>
<accession>A0A7W9SPM7</accession>
<name>A0A7W9SPM7_ARMRO</name>
<protein>
    <submittedName>
        <fullName evidence="1">Uncharacterized protein</fullName>
    </submittedName>
</protein>
<comment type="caution">
    <text evidence="1">The sequence shown here is derived from an EMBL/GenBank/DDBJ whole genome shotgun (WGS) entry which is preliminary data.</text>
</comment>
<organism evidence="1 2">
    <name type="scientific">Armatimonas rosea</name>
    <dbReference type="NCBI Taxonomy" id="685828"/>
    <lineage>
        <taxon>Bacteria</taxon>
        <taxon>Bacillati</taxon>
        <taxon>Armatimonadota</taxon>
        <taxon>Armatimonadia</taxon>
        <taxon>Armatimonadales</taxon>
        <taxon>Armatimonadaceae</taxon>
        <taxon>Armatimonas</taxon>
    </lineage>
</organism>
<sequence length="252" mass="27755">MSRRNRHLVLLLGAVVAVAFTLTLQVGERLVRIPGDLVACEPEGTWLTSANEQLLPDGSGRELRLEPGGVYQLVRATEEVAHHVDKPTGHLLGITPDLRAVVYEPGFPTARPKNPEVAAITAFGIGEHGIAPPQTTRLPLPKTVRTVADGVLSPDGQQVAWCFVSEYERPGIGLLRRFSPPLADRFPPHRMWEVWLSRTDGSQLREVAAAPEPPFDGWHVPPPTPTGFLTVGWSRKTGQLQLAYHGTRYRLR</sequence>
<dbReference type="RefSeq" id="WP_184195693.1">
    <property type="nucleotide sequence ID" value="NZ_JACHGW010000002.1"/>
</dbReference>
<reference evidence="1 2" key="1">
    <citation type="submission" date="2020-08" db="EMBL/GenBank/DDBJ databases">
        <title>Genomic Encyclopedia of Type Strains, Phase IV (KMG-IV): sequencing the most valuable type-strain genomes for metagenomic binning, comparative biology and taxonomic classification.</title>
        <authorList>
            <person name="Goeker M."/>
        </authorList>
    </citation>
    <scope>NUCLEOTIDE SEQUENCE [LARGE SCALE GENOMIC DNA]</scope>
    <source>
        <strain evidence="1 2">DSM 23562</strain>
    </source>
</reference>
<dbReference type="AlphaFoldDB" id="A0A7W9SPM7"/>
<evidence type="ECO:0000313" key="1">
    <source>
        <dbReference type="EMBL" id="MBB6050542.1"/>
    </source>
</evidence>
<evidence type="ECO:0000313" key="2">
    <source>
        <dbReference type="Proteomes" id="UP000520814"/>
    </source>
</evidence>
<dbReference type="EMBL" id="JACHGW010000002">
    <property type="protein sequence ID" value="MBB6050542.1"/>
    <property type="molecule type" value="Genomic_DNA"/>
</dbReference>